<evidence type="ECO:0000313" key="2">
    <source>
        <dbReference type="Proteomes" id="UP000310506"/>
    </source>
</evidence>
<evidence type="ECO:0000313" key="1">
    <source>
        <dbReference type="EMBL" id="THB61900.1"/>
    </source>
</evidence>
<name>A0A4S3B796_9ENTE</name>
<organism evidence="1 2">
    <name type="scientific">Vagococcus silagei</name>
    <dbReference type="NCBI Taxonomy" id="2508885"/>
    <lineage>
        <taxon>Bacteria</taxon>
        <taxon>Bacillati</taxon>
        <taxon>Bacillota</taxon>
        <taxon>Bacilli</taxon>
        <taxon>Lactobacillales</taxon>
        <taxon>Enterococcaceae</taxon>
        <taxon>Vagococcus</taxon>
    </lineage>
</organism>
<dbReference type="RefSeq" id="WP_136136154.1">
    <property type="nucleotide sequence ID" value="NZ_SDGV01000005.1"/>
</dbReference>
<accession>A0A4S3B796</accession>
<dbReference type="EMBL" id="SDGV01000005">
    <property type="protein sequence ID" value="THB61900.1"/>
    <property type="molecule type" value="Genomic_DNA"/>
</dbReference>
<dbReference type="PROSITE" id="PS51257">
    <property type="entry name" value="PROKAR_LIPOPROTEIN"/>
    <property type="match status" value="1"/>
</dbReference>
<proteinExistence type="predicted"/>
<sequence length="190" mass="21161">MKKKTILLLLGTSVITLSSCGKKEAAIKIPKADTIKVLTADDINKKKKRTDIINNLMIGRSKISFNNQEFSQLSDGKFTSQKLWGTFRNLDDPSITLQLNAADNNQSIYGEISGYELEGIDWDKETPVKYLGLMEEALQGSKDQTALLYKGRTGDVIFSVALMGKEPLTEENKLLLKSIAKEIKIEFIGE</sequence>
<dbReference type="Proteomes" id="UP000310506">
    <property type="component" value="Unassembled WGS sequence"/>
</dbReference>
<gene>
    <name evidence="1" type="ORF">ESZ54_02745</name>
</gene>
<dbReference type="OrthoDB" id="2200235at2"/>
<comment type="caution">
    <text evidence="1">The sequence shown here is derived from an EMBL/GenBank/DDBJ whole genome shotgun (WGS) entry which is preliminary data.</text>
</comment>
<reference evidence="1 2" key="1">
    <citation type="submission" date="2019-01" db="EMBL/GenBank/DDBJ databases">
        <title>Vagococcus silagei sp. nov. isolated from brewer's grain.</title>
        <authorList>
            <person name="Guu J.-R."/>
        </authorList>
    </citation>
    <scope>NUCLEOTIDE SEQUENCE [LARGE SCALE GENOMIC DNA]</scope>
    <source>
        <strain evidence="1 2">2B-2</strain>
    </source>
</reference>
<protein>
    <recommendedName>
        <fullName evidence="3">Lipoprotein</fullName>
    </recommendedName>
</protein>
<dbReference type="AlphaFoldDB" id="A0A4S3B796"/>
<evidence type="ECO:0008006" key="3">
    <source>
        <dbReference type="Google" id="ProtNLM"/>
    </source>
</evidence>
<keyword evidence="2" id="KW-1185">Reference proteome</keyword>